<proteinExistence type="predicted"/>
<dbReference type="AlphaFoldDB" id="A0A6H1ZEZ5"/>
<name>A0A6H1ZEZ5_9ZZZZ</name>
<accession>A0A6H1ZEZ5</accession>
<dbReference type="EMBL" id="MT144003">
    <property type="protein sequence ID" value="QJA46124.1"/>
    <property type="molecule type" value="Genomic_DNA"/>
</dbReference>
<sequence>MRINIVYMPGEWDQMHEWGVIYRRIHIFGIHTPFCKRRLAT</sequence>
<gene>
    <name evidence="1" type="ORF">TM448A00317_0026</name>
    <name evidence="2" type="ORF">TM448B00343_0031</name>
</gene>
<evidence type="ECO:0000313" key="1">
    <source>
        <dbReference type="EMBL" id="QJA46124.1"/>
    </source>
</evidence>
<reference evidence="1" key="1">
    <citation type="submission" date="2020-03" db="EMBL/GenBank/DDBJ databases">
        <title>The deep terrestrial virosphere.</title>
        <authorList>
            <person name="Holmfeldt K."/>
            <person name="Nilsson E."/>
            <person name="Simone D."/>
            <person name="Lopez-Fernandez M."/>
            <person name="Wu X."/>
            <person name="de Brujin I."/>
            <person name="Lundin D."/>
            <person name="Andersson A."/>
            <person name="Bertilsson S."/>
            <person name="Dopson M."/>
        </authorList>
    </citation>
    <scope>NUCLEOTIDE SEQUENCE</scope>
    <source>
        <strain evidence="1">TM448A00317</strain>
        <strain evidence="2">TM448B00343</strain>
    </source>
</reference>
<organism evidence="1">
    <name type="scientific">viral metagenome</name>
    <dbReference type="NCBI Taxonomy" id="1070528"/>
    <lineage>
        <taxon>unclassified sequences</taxon>
        <taxon>metagenomes</taxon>
        <taxon>organismal metagenomes</taxon>
    </lineage>
</organism>
<protein>
    <submittedName>
        <fullName evidence="1">Uncharacterized protein</fullName>
    </submittedName>
</protein>
<evidence type="ECO:0000313" key="2">
    <source>
        <dbReference type="EMBL" id="QJH95025.1"/>
    </source>
</evidence>
<dbReference type="EMBL" id="MT144611">
    <property type="protein sequence ID" value="QJH95025.1"/>
    <property type="molecule type" value="Genomic_DNA"/>
</dbReference>